<proteinExistence type="predicted"/>
<dbReference type="AlphaFoldDB" id="J9G746"/>
<dbReference type="EMBL" id="AMCI01004689">
    <property type="protein sequence ID" value="EJW97587.1"/>
    <property type="molecule type" value="Genomic_DNA"/>
</dbReference>
<organism evidence="1">
    <name type="scientific">gut metagenome</name>
    <dbReference type="NCBI Taxonomy" id="749906"/>
    <lineage>
        <taxon>unclassified sequences</taxon>
        <taxon>metagenomes</taxon>
        <taxon>organismal metagenomes</taxon>
    </lineage>
</organism>
<reference evidence="1" key="1">
    <citation type="journal article" date="2012" name="PLoS ONE">
        <title>Gene sets for utilization of primary and secondary nutrition supplies in the distal gut of endangered iberian lynx.</title>
        <authorList>
            <person name="Alcaide M."/>
            <person name="Messina E."/>
            <person name="Richter M."/>
            <person name="Bargiela R."/>
            <person name="Peplies J."/>
            <person name="Huws S.A."/>
            <person name="Newbold C.J."/>
            <person name="Golyshin P.N."/>
            <person name="Simon M.A."/>
            <person name="Lopez G."/>
            <person name="Yakimov M.M."/>
            <person name="Ferrer M."/>
        </authorList>
    </citation>
    <scope>NUCLEOTIDE SEQUENCE</scope>
</reference>
<protein>
    <submittedName>
        <fullName evidence="1">Uncharacterized protein</fullName>
    </submittedName>
</protein>
<sequence length="87" mass="9911">MLLVSATLLLRLTVPRTPTIWFVPPFRPSLISVARLILLLSAASPSKRFSVNQESKTCPKRRPLRLLLLRAPLVRRLITVQRSLVWA</sequence>
<gene>
    <name evidence="1" type="ORF">EVA_14305</name>
</gene>
<accession>J9G746</accession>
<comment type="caution">
    <text evidence="1">The sequence shown here is derived from an EMBL/GenBank/DDBJ whole genome shotgun (WGS) entry which is preliminary data.</text>
</comment>
<evidence type="ECO:0000313" key="1">
    <source>
        <dbReference type="EMBL" id="EJW97587.1"/>
    </source>
</evidence>
<name>J9G746_9ZZZZ</name>